<keyword evidence="3 6" id="KW-1133">Transmembrane helix</keyword>
<evidence type="ECO:0000256" key="4">
    <source>
        <dbReference type="ARBA" id="ARBA00023136"/>
    </source>
</evidence>
<feature type="region of interest" description="Disordered" evidence="5">
    <location>
        <begin position="455"/>
        <end position="475"/>
    </location>
</feature>
<name>A0AA88XMI3_PINIB</name>
<dbReference type="GO" id="GO:0071944">
    <property type="term" value="C:cell periphery"/>
    <property type="evidence" value="ECO:0007669"/>
    <property type="project" value="UniProtKB-ARBA"/>
</dbReference>
<feature type="transmembrane region" description="Helical" evidence="6">
    <location>
        <begin position="189"/>
        <end position="213"/>
    </location>
</feature>
<protein>
    <submittedName>
        <fullName evidence="8">Uncharacterized protein</fullName>
    </submittedName>
</protein>
<dbReference type="PANTHER" id="PTHR15549">
    <property type="entry name" value="PAIRED IMMUNOGLOBULIN-LIKE TYPE 2 RECEPTOR"/>
    <property type="match status" value="1"/>
</dbReference>
<dbReference type="EMBL" id="VSWD01000011">
    <property type="protein sequence ID" value="KAK3088096.1"/>
    <property type="molecule type" value="Genomic_DNA"/>
</dbReference>
<dbReference type="InterPro" id="IPR002049">
    <property type="entry name" value="LE_dom"/>
</dbReference>
<keyword evidence="4 6" id="KW-0472">Membrane</keyword>
<comment type="caution">
    <text evidence="8">The sequence shown here is derived from an EMBL/GenBank/DDBJ whole genome shotgun (WGS) entry which is preliminary data.</text>
</comment>
<sequence>MFVLCSVLAFLGLLVKNSSSLTGANICQTDNGPACCYNTYEVDGRCVECPPGYYGLNCKTRCKAGFYGQSCRSWCNCENQYCDAVSGCKTTTTSTTTTTTTPKPTTTKTTKPSTTLPKTTPRASISISTPGIIPEGITDDSAELYFSTESSRTTADAVRNGSLRGAQRGVDSNAIQQDQSLSPSQDINLSTIIAIVSSALAVLLIIAIAILLINNKVKKAKKRQDRGRRNERAAISVMSKIYDEINDSLVRPSCSNDVQGAEASADAGNAKYETIAKMRGKSNDAKGSRGSYELLDEATKNVNVKQLNRGSYEPLESVAKITTDYECLDSSIEEKDEKGRKGIKKGRKSKGSKKIDLDSDNKPVYAHVSKNTMERKASETKLTAPDDYLEPPLLPPARFYTSLTKKATDGEDSTVHYNEVCEDDNKPLLILEVDASSKRQLANSIVNESYEIPPLPKQTVQSEGSDTATSENLVLKEQNDLKLSYTVQEPVTESKEETSCVNESESNIENYDIPPPKLMKETKGWSQEETSDKNNDVVSPDLKSTHSADEGDAKSLTDYDVPPPRITADQEDPADYDVPPNKIPLTPLSSLGNGTISKGGEGLSDQVSDYDTPVGVCKNDNYDVPPVKRV</sequence>
<evidence type="ECO:0000256" key="5">
    <source>
        <dbReference type="SAM" id="MobiDB-lite"/>
    </source>
</evidence>
<feature type="region of interest" description="Disordered" evidence="5">
    <location>
        <begin position="487"/>
        <end position="630"/>
    </location>
</feature>
<dbReference type="InterPro" id="IPR051694">
    <property type="entry name" value="Immunoregulatory_rcpt-like"/>
</dbReference>
<dbReference type="Proteomes" id="UP001186944">
    <property type="component" value="Unassembled WGS sequence"/>
</dbReference>
<dbReference type="Gene3D" id="2.170.300.10">
    <property type="entry name" value="Tie2 ligand-binding domain superfamily"/>
    <property type="match status" value="1"/>
</dbReference>
<dbReference type="AlphaFoldDB" id="A0AA88XMI3"/>
<dbReference type="GO" id="GO:0016020">
    <property type="term" value="C:membrane"/>
    <property type="evidence" value="ECO:0007669"/>
    <property type="project" value="UniProtKB-SubCell"/>
</dbReference>
<evidence type="ECO:0000313" key="8">
    <source>
        <dbReference type="EMBL" id="KAK3088096.1"/>
    </source>
</evidence>
<organism evidence="8 9">
    <name type="scientific">Pinctada imbricata</name>
    <name type="common">Atlantic pearl-oyster</name>
    <name type="synonym">Pinctada martensii</name>
    <dbReference type="NCBI Taxonomy" id="66713"/>
    <lineage>
        <taxon>Eukaryota</taxon>
        <taxon>Metazoa</taxon>
        <taxon>Spiralia</taxon>
        <taxon>Lophotrochozoa</taxon>
        <taxon>Mollusca</taxon>
        <taxon>Bivalvia</taxon>
        <taxon>Autobranchia</taxon>
        <taxon>Pteriomorphia</taxon>
        <taxon>Pterioida</taxon>
        <taxon>Pterioidea</taxon>
        <taxon>Pteriidae</taxon>
        <taxon>Pinctada</taxon>
    </lineage>
</organism>
<feature type="compositionally biased region" description="Polar residues" evidence="5">
    <location>
        <begin position="587"/>
        <end position="596"/>
    </location>
</feature>
<feature type="region of interest" description="Disordered" evidence="5">
    <location>
        <begin position="336"/>
        <end position="359"/>
    </location>
</feature>
<accession>A0AA88XMI3</accession>
<keyword evidence="9" id="KW-1185">Reference proteome</keyword>
<feature type="region of interest" description="Disordered" evidence="5">
    <location>
        <begin position="92"/>
        <end position="130"/>
    </location>
</feature>
<reference evidence="8" key="1">
    <citation type="submission" date="2019-08" db="EMBL/GenBank/DDBJ databases">
        <title>The improved chromosome-level genome for the pearl oyster Pinctada fucata martensii using PacBio sequencing and Hi-C.</title>
        <authorList>
            <person name="Zheng Z."/>
        </authorList>
    </citation>
    <scope>NUCLEOTIDE SEQUENCE</scope>
    <source>
        <strain evidence="8">ZZ-2019</strain>
        <tissue evidence="8">Adductor muscle</tissue>
    </source>
</reference>
<gene>
    <name evidence="8" type="ORF">FSP39_014627</name>
</gene>
<dbReference type="PANTHER" id="PTHR15549:SF30">
    <property type="entry name" value="MID2 DOMAIN-CONTAINING PROTEIN"/>
    <property type="match status" value="1"/>
</dbReference>
<comment type="subcellular location">
    <subcellularLocation>
        <location evidence="1">Membrane</location>
        <topology evidence="1">Single-pass membrane protein</topology>
    </subcellularLocation>
</comment>
<dbReference type="CDD" id="cd00055">
    <property type="entry name" value="EGF_Lam"/>
    <property type="match status" value="1"/>
</dbReference>
<evidence type="ECO:0000256" key="2">
    <source>
        <dbReference type="ARBA" id="ARBA00022692"/>
    </source>
</evidence>
<evidence type="ECO:0000256" key="3">
    <source>
        <dbReference type="ARBA" id="ARBA00022989"/>
    </source>
</evidence>
<feature type="signal peptide" evidence="7">
    <location>
        <begin position="1"/>
        <end position="20"/>
    </location>
</feature>
<feature type="compositionally biased region" description="Polar residues" evidence="5">
    <location>
        <begin position="499"/>
        <end position="509"/>
    </location>
</feature>
<evidence type="ECO:0000313" key="9">
    <source>
        <dbReference type="Proteomes" id="UP001186944"/>
    </source>
</evidence>
<evidence type="ECO:0000256" key="1">
    <source>
        <dbReference type="ARBA" id="ARBA00004167"/>
    </source>
</evidence>
<proteinExistence type="predicted"/>
<feature type="compositionally biased region" description="Low complexity" evidence="5">
    <location>
        <begin position="92"/>
        <end position="121"/>
    </location>
</feature>
<keyword evidence="2 6" id="KW-0812">Transmembrane</keyword>
<feature type="chain" id="PRO_5041737502" evidence="7">
    <location>
        <begin position="21"/>
        <end position="630"/>
    </location>
</feature>
<feature type="compositionally biased region" description="Polar residues" evidence="5">
    <location>
        <begin position="458"/>
        <end position="472"/>
    </location>
</feature>
<evidence type="ECO:0000256" key="7">
    <source>
        <dbReference type="SAM" id="SignalP"/>
    </source>
</evidence>
<evidence type="ECO:0000256" key="6">
    <source>
        <dbReference type="SAM" id="Phobius"/>
    </source>
</evidence>
<feature type="compositionally biased region" description="Basic residues" evidence="5">
    <location>
        <begin position="341"/>
        <end position="352"/>
    </location>
</feature>
<keyword evidence="7" id="KW-0732">Signal</keyword>
<feature type="compositionally biased region" description="Basic and acidic residues" evidence="5">
    <location>
        <begin position="543"/>
        <end position="557"/>
    </location>
</feature>